<comment type="caution">
    <text evidence="1">The sequence shown here is derived from an EMBL/GenBank/DDBJ whole genome shotgun (WGS) entry which is preliminary data.</text>
</comment>
<protein>
    <submittedName>
        <fullName evidence="1">Uncharacterized protein</fullName>
    </submittedName>
</protein>
<dbReference type="EMBL" id="JAUEPU010000059">
    <property type="protein sequence ID" value="KAK0484126.1"/>
    <property type="molecule type" value="Genomic_DNA"/>
</dbReference>
<evidence type="ECO:0000313" key="2">
    <source>
        <dbReference type="Proteomes" id="UP001175228"/>
    </source>
</evidence>
<organism evidence="1 2">
    <name type="scientific">Armillaria luteobubalina</name>
    <dbReference type="NCBI Taxonomy" id="153913"/>
    <lineage>
        <taxon>Eukaryota</taxon>
        <taxon>Fungi</taxon>
        <taxon>Dikarya</taxon>
        <taxon>Basidiomycota</taxon>
        <taxon>Agaricomycotina</taxon>
        <taxon>Agaricomycetes</taxon>
        <taxon>Agaricomycetidae</taxon>
        <taxon>Agaricales</taxon>
        <taxon>Marasmiineae</taxon>
        <taxon>Physalacriaceae</taxon>
        <taxon>Armillaria</taxon>
    </lineage>
</organism>
<sequence length="117" mass="13821">MAKGTIIYFNVLPGEKASFLVKRMRGQRSPLAAPISIEYATNWPPHLDSFRDNHALTDLYDHNWVLIAPGYINLRPEKEYIPIWHYWDAMTKMWLGLDHMACLIWSYQKVSLCYYLE</sequence>
<reference evidence="1" key="1">
    <citation type="submission" date="2023-06" db="EMBL/GenBank/DDBJ databases">
        <authorList>
            <consortium name="Lawrence Berkeley National Laboratory"/>
            <person name="Ahrendt S."/>
            <person name="Sahu N."/>
            <person name="Indic B."/>
            <person name="Wong-Bajracharya J."/>
            <person name="Merenyi Z."/>
            <person name="Ke H.-M."/>
            <person name="Monk M."/>
            <person name="Kocsube S."/>
            <person name="Drula E."/>
            <person name="Lipzen A."/>
            <person name="Balint B."/>
            <person name="Henrissat B."/>
            <person name="Andreopoulos B."/>
            <person name="Martin F.M."/>
            <person name="Harder C.B."/>
            <person name="Rigling D."/>
            <person name="Ford K.L."/>
            <person name="Foster G.D."/>
            <person name="Pangilinan J."/>
            <person name="Papanicolaou A."/>
            <person name="Barry K."/>
            <person name="LaButti K."/>
            <person name="Viragh M."/>
            <person name="Koriabine M."/>
            <person name="Yan M."/>
            <person name="Riley R."/>
            <person name="Champramary S."/>
            <person name="Plett K.L."/>
            <person name="Tsai I.J."/>
            <person name="Slot J."/>
            <person name="Sipos G."/>
            <person name="Plett J."/>
            <person name="Nagy L.G."/>
            <person name="Grigoriev I.V."/>
        </authorList>
    </citation>
    <scope>NUCLEOTIDE SEQUENCE</scope>
    <source>
        <strain evidence="1">HWK02</strain>
    </source>
</reference>
<dbReference type="Proteomes" id="UP001175228">
    <property type="component" value="Unassembled WGS sequence"/>
</dbReference>
<proteinExistence type="predicted"/>
<gene>
    <name evidence="1" type="ORF">EDD18DRAFT_1112178</name>
</gene>
<dbReference type="AlphaFoldDB" id="A0AA39PH45"/>
<name>A0AA39PH45_9AGAR</name>
<accession>A0AA39PH45</accession>
<evidence type="ECO:0000313" key="1">
    <source>
        <dbReference type="EMBL" id="KAK0484126.1"/>
    </source>
</evidence>
<keyword evidence="2" id="KW-1185">Reference proteome</keyword>